<comment type="caution">
    <text evidence="3">The sequence shown here is derived from an EMBL/GenBank/DDBJ whole genome shotgun (WGS) entry which is preliminary data.</text>
</comment>
<reference evidence="3 4" key="1">
    <citation type="journal article" date="1992" name="Int. J. Syst. Bacteriol.">
        <title>Sphingobacterium antarcticus sp. nov. a Psychrotrophic Bacterium from the Soils of Schirmacher Oasis, Antarctica.</title>
        <authorList>
            <person name="Shivaji S."/>
            <person name="Ray M.K."/>
            <person name="Rao N.S."/>
            <person name="Saiserr L."/>
            <person name="Jagannadham M.V."/>
            <person name="Kumar G.S."/>
            <person name="Reddy G."/>
            <person name="Bhargava P.M."/>
        </authorList>
    </citation>
    <scope>NUCLEOTIDE SEQUENCE [LARGE SCALE GENOMIC DNA]</scope>
    <source>
        <strain evidence="3 4">4BY</strain>
    </source>
</reference>
<dbReference type="Pfam" id="PF16871">
    <property type="entry name" value="DUF5077"/>
    <property type="match status" value="1"/>
</dbReference>
<dbReference type="Proteomes" id="UP000028007">
    <property type="component" value="Unassembled WGS sequence"/>
</dbReference>
<gene>
    <name evidence="3" type="ORF">N180_14960</name>
</gene>
<evidence type="ECO:0000256" key="1">
    <source>
        <dbReference type="SAM" id="SignalP"/>
    </source>
</evidence>
<keyword evidence="1" id="KW-0732">Signal</keyword>
<keyword evidence="4" id="KW-1185">Reference proteome</keyword>
<dbReference type="InterPro" id="IPR021862">
    <property type="entry name" value="DUF3472"/>
</dbReference>
<organism evidence="3 4">
    <name type="scientific">Pedobacter antarcticus 4BY</name>
    <dbReference type="NCBI Taxonomy" id="1358423"/>
    <lineage>
        <taxon>Bacteria</taxon>
        <taxon>Pseudomonadati</taxon>
        <taxon>Bacteroidota</taxon>
        <taxon>Sphingobacteriia</taxon>
        <taxon>Sphingobacteriales</taxon>
        <taxon>Sphingobacteriaceae</taxon>
        <taxon>Pedobacter</taxon>
    </lineage>
</organism>
<dbReference type="OrthoDB" id="6014523at2"/>
<evidence type="ECO:0000313" key="3">
    <source>
        <dbReference type="EMBL" id="KEQ27994.1"/>
    </source>
</evidence>
<dbReference type="EMBL" id="JNFF01000122">
    <property type="protein sequence ID" value="KEQ27994.1"/>
    <property type="molecule type" value="Genomic_DNA"/>
</dbReference>
<feature type="chain" id="PRO_5001761539" description="DUF5077 domain-containing protein" evidence="1">
    <location>
        <begin position="25"/>
        <end position="414"/>
    </location>
</feature>
<sequence>MKNKKQSKLIIVLLALLVSGINLPAAIRQQPVIIPVAGNSWKKDNSVRIYFNLSKPTKSRISLDIIPDGDAEIVIKAGKKSRTLKLTGNAPQMIDAGTFQFDRSGYSTIELIKKSGNLGIARAVHLNDLPAEVQTNYVKDNQDNRFYWGRRGPSVHLNYDVPETLVKQDISWFYNEITVSEGKDPVGSYFMANGFGEGYFGIQVNSKAERRVLFSIWSPFHTDDPSAIPEDQKILMLRKGKNVQAGEFGDEGSGGQSFLVYPWKAGKKYEFLTSAVPDKATNSTVYTSYFKPADAEWMLIASFRRPQTQTYLTRLHSFLENFDPEMGDQTRKAVYSNQWIRDKSGHWISLSKAKFSGDDIAKRAYRIDYAGGLSKNGFFLQNGGFFSPGVPLNEIFTLPRNAVHPPEIDFSLLR</sequence>
<feature type="signal peptide" evidence="1">
    <location>
        <begin position="1"/>
        <end position="24"/>
    </location>
</feature>
<evidence type="ECO:0000313" key="4">
    <source>
        <dbReference type="Proteomes" id="UP000028007"/>
    </source>
</evidence>
<dbReference type="AlphaFoldDB" id="A0A081PBC1"/>
<feature type="domain" description="DUF5077" evidence="2">
    <location>
        <begin position="41"/>
        <end position="114"/>
    </location>
</feature>
<name>A0A081PBC1_9SPHI</name>
<protein>
    <recommendedName>
        <fullName evidence="2">DUF5077 domain-containing protein</fullName>
    </recommendedName>
</protein>
<accession>A0A081PBC1</accession>
<dbReference type="eggNOG" id="COG4932">
    <property type="taxonomic scope" value="Bacteria"/>
</dbReference>
<dbReference type="RefSeq" id="WP_037445287.1">
    <property type="nucleotide sequence ID" value="NZ_JNFF01000122.1"/>
</dbReference>
<dbReference type="InterPro" id="IPR031712">
    <property type="entry name" value="DUF5077"/>
</dbReference>
<evidence type="ECO:0000259" key="2">
    <source>
        <dbReference type="Pfam" id="PF16871"/>
    </source>
</evidence>
<dbReference type="Pfam" id="PF11958">
    <property type="entry name" value="DUF3472"/>
    <property type="match status" value="1"/>
</dbReference>
<proteinExistence type="predicted"/>